<name>A0A7W9TJQ2_9ACTN</name>
<dbReference type="PROSITE" id="PS50995">
    <property type="entry name" value="HTH_MARR_2"/>
    <property type="match status" value="1"/>
</dbReference>
<proteinExistence type="predicted"/>
<protein>
    <submittedName>
        <fullName evidence="2">DNA-binding MarR family transcriptional regulator</fullName>
    </submittedName>
</protein>
<organism evidence="2 3">
    <name type="scientific">Streptomyces paradoxus</name>
    <dbReference type="NCBI Taxonomy" id="66375"/>
    <lineage>
        <taxon>Bacteria</taxon>
        <taxon>Bacillati</taxon>
        <taxon>Actinomycetota</taxon>
        <taxon>Actinomycetes</taxon>
        <taxon>Kitasatosporales</taxon>
        <taxon>Streptomycetaceae</taxon>
        <taxon>Streptomyces</taxon>
    </lineage>
</organism>
<evidence type="ECO:0000313" key="3">
    <source>
        <dbReference type="Proteomes" id="UP000591537"/>
    </source>
</evidence>
<dbReference type="PANTHER" id="PTHR33164:SF99">
    <property type="entry name" value="MARR FAMILY REGULATORY PROTEIN"/>
    <property type="match status" value="1"/>
</dbReference>
<dbReference type="Pfam" id="PF12802">
    <property type="entry name" value="MarR_2"/>
    <property type="match status" value="1"/>
</dbReference>
<dbReference type="GO" id="GO:0003677">
    <property type="term" value="F:DNA binding"/>
    <property type="evidence" value="ECO:0007669"/>
    <property type="project" value="UniProtKB-KW"/>
</dbReference>
<accession>A0A7W9TJQ2</accession>
<dbReference type="InterPro" id="IPR039422">
    <property type="entry name" value="MarR/SlyA-like"/>
</dbReference>
<dbReference type="InterPro" id="IPR036388">
    <property type="entry name" value="WH-like_DNA-bd_sf"/>
</dbReference>
<evidence type="ECO:0000313" key="2">
    <source>
        <dbReference type="EMBL" id="MBB6081945.1"/>
    </source>
</evidence>
<dbReference type="SUPFAM" id="SSF46785">
    <property type="entry name" value="Winged helix' DNA-binding domain"/>
    <property type="match status" value="1"/>
</dbReference>
<evidence type="ECO:0000259" key="1">
    <source>
        <dbReference type="PROSITE" id="PS50995"/>
    </source>
</evidence>
<sequence length="140" mass="15571">MTPTPDPLTSEVTALFSTITDRYTREYESAAAHHGLTPQQVKVLISLEGAALPMRRIAERLGAEPSNLTGIVDKLQSRGLLERQPDPGDRRVKLLAITDTGKEIARDLLARLRFARDPLAALDESQRRDLRDLLQLMADT</sequence>
<dbReference type="AlphaFoldDB" id="A0A7W9TJQ2"/>
<dbReference type="EMBL" id="JACHGV010000027">
    <property type="protein sequence ID" value="MBB6081945.1"/>
    <property type="molecule type" value="Genomic_DNA"/>
</dbReference>
<dbReference type="Proteomes" id="UP000591537">
    <property type="component" value="Unassembled WGS sequence"/>
</dbReference>
<dbReference type="GO" id="GO:0006950">
    <property type="term" value="P:response to stress"/>
    <property type="evidence" value="ECO:0007669"/>
    <property type="project" value="TreeGrafter"/>
</dbReference>
<dbReference type="SMART" id="SM00347">
    <property type="entry name" value="HTH_MARR"/>
    <property type="match status" value="1"/>
</dbReference>
<dbReference type="PANTHER" id="PTHR33164">
    <property type="entry name" value="TRANSCRIPTIONAL REGULATOR, MARR FAMILY"/>
    <property type="match status" value="1"/>
</dbReference>
<dbReference type="RefSeq" id="WP_184568122.1">
    <property type="nucleotide sequence ID" value="NZ_BAAARS010000028.1"/>
</dbReference>
<dbReference type="InterPro" id="IPR036390">
    <property type="entry name" value="WH_DNA-bd_sf"/>
</dbReference>
<gene>
    <name evidence="2" type="ORF">HNR57_007908</name>
</gene>
<dbReference type="InterPro" id="IPR000835">
    <property type="entry name" value="HTH_MarR-typ"/>
</dbReference>
<dbReference type="Gene3D" id="1.10.10.10">
    <property type="entry name" value="Winged helix-like DNA-binding domain superfamily/Winged helix DNA-binding domain"/>
    <property type="match status" value="1"/>
</dbReference>
<dbReference type="GO" id="GO:0003700">
    <property type="term" value="F:DNA-binding transcription factor activity"/>
    <property type="evidence" value="ECO:0007669"/>
    <property type="project" value="InterPro"/>
</dbReference>
<keyword evidence="2" id="KW-0238">DNA-binding</keyword>
<reference evidence="2 3" key="1">
    <citation type="submission" date="2020-08" db="EMBL/GenBank/DDBJ databases">
        <title>Genomic Encyclopedia of Type Strains, Phase IV (KMG-IV): sequencing the most valuable type-strain genomes for metagenomic binning, comparative biology and taxonomic classification.</title>
        <authorList>
            <person name="Goeker M."/>
        </authorList>
    </citation>
    <scope>NUCLEOTIDE SEQUENCE [LARGE SCALE GENOMIC DNA]</scope>
    <source>
        <strain evidence="2 3">DSM 43350</strain>
    </source>
</reference>
<dbReference type="PRINTS" id="PR00598">
    <property type="entry name" value="HTHMARR"/>
</dbReference>
<comment type="caution">
    <text evidence="2">The sequence shown here is derived from an EMBL/GenBank/DDBJ whole genome shotgun (WGS) entry which is preliminary data.</text>
</comment>
<feature type="domain" description="HTH marR-type" evidence="1">
    <location>
        <begin position="9"/>
        <end position="139"/>
    </location>
</feature>
<keyword evidence="3" id="KW-1185">Reference proteome</keyword>